<dbReference type="PROSITE" id="PS51272">
    <property type="entry name" value="SLH"/>
    <property type="match status" value="3"/>
</dbReference>
<feature type="signal peptide" evidence="1">
    <location>
        <begin position="1"/>
        <end position="27"/>
    </location>
</feature>
<dbReference type="EMBL" id="JBHSOW010000118">
    <property type="protein sequence ID" value="MFC5653214.1"/>
    <property type="molecule type" value="Genomic_DNA"/>
</dbReference>
<dbReference type="PANTHER" id="PTHR43308">
    <property type="entry name" value="OUTER MEMBRANE PROTEIN ALPHA-RELATED"/>
    <property type="match status" value="1"/>
</dbReference>
<dbReference type="RefSeq" id="WP_379191870.1">
    <property type="nucleotide sequence ID" value="NZ_JBHSOW010000118.1"/>
</dbReference>
<comment type="caution">
    <text evidence="3">The sequence shown here is derived from an EMBL/GenBank/DDBJ whole genome shotgun (WGS) entry which is preliminary data.</text>
</comment>
<keyword evidence="4" id="KW-1185">Reference proteome</keyword>
<evidence type="ECO:0000313" key="3">
    <source>
        <dbReference type="EMBL" id="MFC5653214.1"/>
    </source>
</evidence>
<sequence length="509" mass="51977">MNRPYKFAGLLITLLALAFTSFTLVSAAEPAVPTTTIDRIQDTTPGMKVIIGGTSSLSEVIVKVIAPDKTVLFYDIAAVSGGKYAVSFTLPGGAAAGQYQAAAGNGTNVANAVFNVYSVGCGSCGGGIGGGGSGTGTPAPGTVVFTGADIPEAQNGVVTLSVDFGAGQAGGTIELPANLAELAGADVLLVLPEGSIRLPKEVLAELAKLVPAGEQAADSRIVLHIRGLDDEELKSAVSALAQGNAGTTIQSAGQALELTLAVKGASGTETKLEKFVKPVTLSLKLSAGADKQLSGIYYIPGSGKAEYAGGTLQGDSIVTAVSHFSAYAALTSSKTFNDMPASHWAYTYVRVLSAKHVIEGVSPTAFSPSKQLTRAEFVTMLARYLKLEPAAGAAPFHDVLAGSWYAEAVSAAYAKGLVTGVSKDSFAPDQKLTREELAVLLARVQASGAAAKPSGFKDAGSISSWARASVNSVLESGLMTGLPDNRFAPQAQATRAEAAKVIYMLDQHS</sequence>
<feature type="domain" description="SLH" evidence="2">
    <location>
        <begin position="396"/>
        <end position="452"/>
    </location>
</feature>
<proteinExistence type="predicted"/>
<gene>
    <name evidence="3" type="ORF">ACFPYJ_29695</name>
</gene>
<evidence type="ECO:0000256" key="1">
    <source>
        <dbReference type="SAM" id="SignalP"/>
    </source>
</evidence>
<accession>A0ABW0W814</accession>
<dbReference type="InterPro" id="IPR001119">
    <property type="entry name" value="SLH_dom"/>
</dbReference>
<feature type="domain" description="SLH" evidence="2">
    <location>
        <begin position="453"/>
        <end position="509"/>
    </location>
</feature>
<keyword evidence="1" id="KW-0732">Signal</keyword>
<feature type="domain" description="SLH" evidence="2">
    <location>
        <begin position="332"/>
        <end position="395"/>
    </location>
</feature>
<organism evidence="3 4">
    <name type="scientific">Paenibacillus solisilvae</name>
    <dbReference type="NCBI Taxonomy" id="2486751"/>
    <lineage>
        <taxon>Bacteria</taxon>
        <taxon>Bacillati</taxon>
        <taxon>Bacillota</taxon>
        <taxon>Bacilli</taxon>
        <taxon>Bacillales</taxon>
        <taxon>Paenibacillaceae</taxon>
        <taxon>Paenibacillus</taxon>
    </lineage>
</organism>
<dbReference type="PANTHER" id="PTHR43308:SF5">
    <property type="entry name" value="S-LAYER PROTEIN _ PEPTIDOGLYCAN ENDO-BETA-N-ACETYLGLUCOSAMINIDASE"/>
    <property type="match status" value="1"/>
</dbReference>
<evidence type="ECO:0000259" key="2">
    <source>
        <dbReference type="PROSITE" id="PS51272"/>
    </source>
</evidence>
<dbReference type="Proteomes" id="UP001596047">
    <property type="component" value="Unassembled WGS sequence"/>
</dbReference>
<dbReference type="Pfam" id="PF00395">
    <property type="entry name" value="SLH"/>
    <property type="match status" value="3"/>
</dbReference>
<feature type="chain" id="PRO_5046124892" evidence="1">
    <location>
        <begin position="28"/>
        <end position="509"/>
    </location>
</feature>
<protein>
    <submittedName>
        <fullName evidence="3">S-layer homology domain-containing protein</fullName>
    </submittedName>
</protein>
<name>A0ABW0W814_9BACL</name>
<evidence type="ECO:0000313" key="4">
    <source>
        <dbReference type="Proteomes" id="UP001596047"/>
    </source>
</evidence>
<dbReference type="InterPro" id="IPR051465">
    <property type="entry name" value="Cell_Envelope_Struct_Comp"/>
</dbReference>
<reference evidence="4" key="1">
    <citation type="journal article" date="2019" name="Int. J. Syst. Evol. Microbiol.">
        <title>The Global Catalogue of Microorganisms (GCM) 10K type strain sequencing project: providing services to taxonomists for standard genome sequencing and annotation.</title>
        <authorList>
            <consortium name="The Broad Institute Genomics Platform"/>
            <consortium name="The Broad Institute Genome Sequencing Center for Infectious Disease"/>
            <person name="Wu L."/>
            <person name="Ma J."/>
        </authorList>
    </citation>
    <scope>NUCLEOTIDE SEQUENCE [LARGE SCALE GENOMIC DNA]</scope>
    <source>
        <strain evidence="4">CGMCC 1.3240</strain>
    </source>
</reference>